<proteinExistence type="predicted"/>
<organism evidence="1 2">
    <name type="scientific">Candidatus Woesebacteria bacterium RBG_13_46_13</name>
    <dbReference type="NCBI Taxonomy" id="1802479"/>
    <lineage>
        <taxon>Bacteria</taxon>
        <taxon>Candidatus Woeseibacteriota</taxon>
    </lineage>
</organism>
<gene>
    <name evidence="1" type="ORF">A2Y68_03025</name>
</gene>
<evidence type="ECO:0000313" key="2">
    <source>
        <dbReference type="Proteomes" id="UP000176778"/>
    </source>
</evidence>
<evidence type="ECO:0000313" key="1">
    <source>
        <dbReference type="EMBL" id="OGM09584.1"/>
    </source>
</evidence>
<accession>A0A1F7X3A8</accession>
<sequence length="62" mass="7011">MAILITDSSLTKLIDTFLQKGGKIDRYYLRDINRGKRALVHLNGWFSGQNVRAAIMKAFGKV</sequence>
<protein>
    <submittedName>
        <fullName evidence="1">Uncharacterized protein</fullName>
    </submittedName>
</protein>
<dbReference type="EMBL" id="MGFR01000003">
    <property type="protein sequence ID" value="OGM09584.1"/>
    <property type="molecule type" value="Genomic_DNA"/>
</dbReference>
<name>A0A1F7X3A8_9BACT</name>
<dbReference type="Proteomes" id="UP000176778">
    <property type="component" value="Unassembled WGS sequence"/>
</dbReference>
<dbReference type="STRING" id="1802479.A2Y68_03025"/>
<reference evidence="1 2" key="1">
    <citation type="journal article" date="2016" name="Nat. Commun.">
        <title>Thousands of microbial genomes shed light on interconnected biogeochemical processes in an aquifer system.</title>
        <authorList>
            <person name="Anantharaman K."/>
            <person name="Brown C.T."/>
            <person name="Hug L.A."/>
            <person name="Sharon I."/>
            <person name="Castelle C.J."/>
            <person name="Probst A.J."/>
            <person name="Thomas B.C."/>
            <person name="Singh A."/>
            <person name="Wilkins M.J."/>
            <person name="Karaoz U."/>
            <person name="Brodie E.L."/>
            <person name="Williams K.H."/>
            <person name="Hubbard S.S."/>
            <person name="Banfield J.F."/>
        </authorList>
    </citation>
    <scope>NUCLEOTIDE SEQUENCE [LARGE SCALE GENOMIC DNA]</scope>
</reference>
<comment type="caution">
    <text evidence="1">The sequence shown here is derived from an EMBL/GenBank/DDBJ whole genome shotgun (WGS) entry which is preliminary data.</text>
</comment>
<dbReference type="AlphaFoldDB" id="A0A1F7X3A8"/>